<dbReference type="Pfam" id="PF02826">
    <property type="entry name" value="2-Hacid_dh_C"/>
    <property type="match status" value="1"/>
</dbReference>
<dbReference type="EMBL" id="ML220126">
    <property type="protein sequence ID" value="TGZ80179.1"/>
    <property type="molecule type" value="Genomic_DNA"/>
</dbReference>
<reference evidence="7 8" key="1">
    <citation type="submission" date="2019-04" db="EMBL/GenBank/DDBJ databases">
        <title>Comparative genomics and transcriptomics to analyze fruiting body development in filamentous ascomycetes.</title>
        <authorList>
            <consortium name="DOE Joint Genome Institute"/>
            <person name="Lutkenhaus R."/>
            <person name="Traeger S."/>
            <person name="Breuer J."/>
            <person name="Kuo A."/>
            <person name="Lipzen A."/>
            <person name="Pangilinan J."/>
            <person name="Dilworth D."/>
            <person name="Sandor L."/>
            <person name="Poggeler S."/>
            <person name="Barry K."/>
            <person name="Grigoriev I.V."/>
            <person name="Nowrousian M."/>
        </authorList>
    </citation>
    <scope>NUCLEOTIDE SEQUENCE [LARGE SCALE GENOMIC DNA]</scope>
    <source>
        <strain evidence="7 8">CBS 389.68</strain>
    </source>
</reference>
<dbReference type="SUPFAM" id="SSF52283">
    <property type="entry name" value="Formate/glycerate dehydrogenase catalytic domain-like"/>
    <property type="match status" value="1"/>
</dbReference>
<dbReference type="CDD" id="cd12183">
    <property type="entry name" value="LDH_like_2"/>
    <property type="match status" value="1"/>
</dbReference>
<dbReference type="InterPro" id="IPR006139">
    <property type="entry name" value="D-isomer_2_OHA_DH_cat_dom"/>
</dbReference>
<dbReference type="STRING" id="341454.A0A4S2MUC6"/>
<dbReference type="InterPro" id="IPR029752">
    <property type="entry name" value="D-isomer_DH_CS1"/>
</dbReference>
<evidence type="ECO:0000259" key="5">
    <source>
        <dbReference type="Pfam" id="PF00389"/>
    </source>
</evidence>
<keyword evidence="2 4" id="KW-0560">Oxidoreductase</keyword>
<dbReference type="InParanoid" id="A0A4S2MUC6"/>
<evidence type="ECO:0000256" key="4">
    <source>
        <dbReference type="RuleBase" id="RU003719"/>
    </source>
</evidence>
<sequence length="341" mass="37304">MSLKVAVFASKRYDMNSLTDANNELRTARPDEAVEFSFLEPRLDSTTAALAAGHDAVCIFVNDVCDREALEQLKSNGVKYIALRCAGFDNVDLAAAADLGIRVARVPAYSPDAVAEFAVGMILTIVRKYHKSYSRVREGNFLLDGLVGFNLSGKTVGILGTGKIGLLTGRILARGFGCRVIAYDVFPSKQAEEYGISYVDTLKEMLEQSDIVSLHCPLMDSTKYIINDETLGQMKRGAVLVNTSRGALIDTIALIRALKRGHLGAVGIDVYEKESAYFFADSSDKIIYDDNFARLLSFYNVFVSGHQAFLTDEALKNIADTTLSNLRAFETKGECVNEVKA</sequence>
<keyword evidence="3" id="KW-0520">NAD</keyword>
<accession>A0A4S2MUC6</accession>
<evidence type="ECO:0008006" key="9">
    <source>
        <dbReference type="Google" id="ProtNLM"/>
    </source>
</evidence>
<dbReference type="InterPro" id="IPR029753">
    <property type="entry name" value="D-isomer_DH_CS"/>
</dbReference>
<evidence type="ECO:0000313" key="7">
    <source>
        <dbReference type="EMBL" id="TGZ80179.1"/>
    </source>
</evidence>
<dbReference type="GO" id="GO:0051287">
    <property type="term" value="F:NAD binding"/>
    <property type="evidence" value="ECO:0007669"/>
    <property type="project" value="InterPro"/>
</dbReference>
<dbReference type="PANTHER" id="PTHR43026">
    <property type="entry name" value="2-HYDROXYACID DEHYDROGENASE HOMOLOG 1-RELATED"/>
    <property type="match status" value="1"/>
</dbReference>
<dbReference type="PROSITE" id="PS00670">
    <property type="entry name" value="D_2_HYDROXYACID_DH_2"/>
    <property type="match status" value="1"/>
</dbReference>
<dbReference type="SUPFAM" id="SSF51735">
    <property type="entry name" value="NAD(P)-binding Rossmann-fold domains"/>
    <property type="match status" value="1"/>
</dbReference>
<gene>
    <name evidence="7" type="ORF">EX30DRAFT_341748</name>
</gene>
<dbReference type="InterPro" id="IPR036291">
    <property type="entry name" value="NAD(P)-bd_dom_sf"/>
</dbReference>
<dbReference type="Pfam" id="PF00389">
    <property type="entry name" value="2-Hacid_dh"/>
    <property type="match status" value="1"/>
</dbReference>
<feature type="domain" description="D-isomer specific 2-hydroxyacid dehydrogenase NAD-binding" evidence="6">
    <location>
        <begin position="119"/>
        <end position="308"/>
    </location>
</feature>
<dbReference type="PANTHER" id="PTHR43026:SF1">
    <property type="entry name" value="2-HYDROXYACID DEHYDROGENASE HOMOLOG 1-RELATED"/>
    <property type="match status" value="1"/>
</dbReference>
<keyword evidence="8" id="KW-1185">Reference proteome</keyword>
<dbReference type="PROSITE" id="PS00671">
    <property type="entry name" value="D_2_HYDROXYACID_DH_3"/>
    <property type="match status" value="1"/>
</dbReference>
<proteinExistence type="inferred from homology"/>
<name>A0A4S2MUC6_9PEZI</name>
<dbReference type="InterPro" id="IPR058205">
    <property type="entry name" value="D-LDH-like"/>
</dbReference>
<evidence type="ECO:0000256" key="2">
    <source>
        <dbReference type="ARBA" id="ARBA00023002"/>
    </source>
</evidence>
<dbReference type="Gene3D" id="3.40.50.720">
    <property type="entry name" value="NAD(P)-binding Rossmann-like Domain"/>
    <property type="match status" value="2"/>
</dbReference>
<protein>
    <recommendedName>
        <fullName evidence="9">D-lactate dehydrogenase</fullName>
    </recommendedName>
</protein>
<organism evidence="7 8">
    <name type="scientific">Ascodesmis nigricans</name>
    <dbReference type="NCBI Taxonomy" id="341454"/>
    <lineage>
        <taxon>Eukaryota</taxon>
        <taxon>Fungi</taxon>
        <taxon>Dikarya</taxon>
        <taxon>Ascomycota</taxon>
        <taxon>Pezizomycotina</taxon>
        <taxon>Pezizomycetes</taxon>
        <taxon>Pezizales</taxon>
        <taxon>Ascodesmidaceae</taxon>
        <taxon>Ascodesmis</taxon>
    </lineage>
</organism>
<dbReference type="Proteomes" id="UP000298138">
    <property type="component" value="Unassembled WGS sequence"/>
</dbReference>
<evidence type="ECO:0000256" key="3">
    <source>
        <dbReference type="ARBA" id="ARBA00023027"/>
    </source>
</evidence>
<dbReference type="OrthoDB" id="298012at2759"/>
<comment type="similarity">
    <text evidence="1 4">Belongs to the D-isomer specific 2-hydroxyacid dehydrogenase family.</text>
</comment>
<evidence type="ECO:0000256" key="1">
    <source>
        <dbReference type="ARBA" id="ARBA00005854"/>
    </source>
</evidence>
<evidence type="ECO:0000313" key="8">
    <source>
        <dbReference type="Proteomes" id="UP000298138"/>
    </source>
</evidence>
<evidence type="ECO:0000259" key="6">
    <source>
        <dbReference type="Pfam" id="PF02826"/>
    </source>
</evidence>
<dbReference type="PROSITE" id="PS00065">
    <property type="entry name" value="D_2_HYDROXYACID_DH_1"/>
    <property type="match status" value="1"/>
</dbReference>
<dbReference type="GO" id="GO:0016616">
    <property type="term" value="F:oxidoreductase activity, acting on the CH-OH group of donors, NAD or NADP as acceptor"/>
    <property type="evidence" value="ECO:0007669"/>
    <property type="project" value="InterPro"/>
</dbReference>
<dbReference type="AlphaFoldDB" id="A0A4S2MUC6"/>
<dbReference type="InterPro" id="IPR006140">
    <property type="entry name" value="D-isomer_DH_NAD-bd"/>
</dbReference>
<feature type="domain" description="D-isomer specific 2-hydroxyacid dehydrogenase catalytic" evidence="5">
    <location>
        <begin position="12"/>
        <end position="339"/>
    </location>
</feature>